<keyword evidence="17" id="KW-1185">Reference proteome</keyword>
<feature type="compositionally biased region" description="Polar residues" evidence="14">
    <location>
        <begin position="106"/>
        <end position="115"/>
    </location>
</feature>
<dbReference type="InterPro" id="IPR023214">
    <property type="entry name" value="HAD_sf"/>
</dbReference>
<feature type="non-terminal residue" evidence="16">
    <location>
        <position position="472"/>
    </location>
</feature>
<evidence type="ECO:0000256" key="7">
    <source>
        <dbReference type="ARBA" id="ARBA00022927"/>
    </source>
</evidence>
<keyword evidence="11 13" id="KW-0496">Mitochondrion</keyword>
<dbReference type="GO" id="GO:0015031">
    <property type="term" value="P:protein transport"/>
    <property type="evidence" value="ECO:0007669"/>
    <property type="project" value="UniProtKB-KW"/>
</dbReference>
<evidence type="ECO:0000256" key="6">
    <source>
        <dbReference type="ARBA" id="ARBA00022792"/>
    </source>
</evidence>
<evidence type="ECO:0000256" key="5">
    <source>
        <dbReference type="ARBA" id="ARBA00022692"/>
    </source>
</evidence>
<keyword evidence="6" id="KW-0999">Mitochondrion inner membrane</keyword>
<comment type="caution">
    <text evidence="16">The sequence shown here is derived from an EMBL/GenBank/DDBJ whole genome shotgun (WGS) entry which is preliminary data.</text>
</comment>
<keyword evidence="9" id="KW-1133">Transmembrane helix</keyword>
<dbReference type="EMBL" id="CAJVPS010018816">
    <property type="protein sequence ID" value="CAG8698742.1"/>
    <property type="molecule type" value="Genomic_DNA"/>
</dbReference>
<evidence type="ECO:0000256" key="4">
    <source>
        <dbReference type="ARBA" id="ARBA00022448"/>
    </source>
</evidence>
<keyword evidence="5" id="KW-0812">Transmembrane</keyword>
<evidence type="ECO:0000256" key="2">
    <source>
        <dbReference type="ARBA" id="ARBA00006344"/>
    </source>
</evidence>
<dbReference type="PROSITE" id="PS50969">
    <property type="entry name" value="FCP1"/>
    <property type="match status" value="1"/>
</dbReference>
<evidence type="ECO:0000256" key="11">
    <source>
        <dbReference type="ARBA" id="ARBA00023128"/>
    </source>
</evidence>
<reference evidence="16" key="1">
    <citation type="submission" date="2021-06" db="EMBL/GenBank/DDBJ databases">
        <authorList>
            <person name="Kallberg Y."/>
            <person name="Tangrot J."/>
            <person name="Rosling A."/>
        </authorList>
    </citation>
    <scope>NUCLEOTIDE SEQUENCE</scope>
    <source>
        <strain evidence="16">FL130A</strain>
    </source>
</reference>
<dbReference type="SMART" id="SM00577">
    <property type="entry name" value="CPDc"/>
    <property type="match status" value="1"/>
</dbReference>
<evidence type="ECO:0000259" key="15">
    <source>
        <dbReference type="PROSITE" id="PS50969"/>
    </source>
</evidence>
<evidence type="ECO:0000256" key="13">
    <source>
        <dbReference type="RuleBase" id="RU365079"/>
    </source>
</evidence>
<feature type="region of interest" description="Disordered" evidence="14">
    <location>
        <begin position="91"/>
        <end position="132"/>
    </location>
</feature>
<dbReference type="InterPro" id="IPR036412">
    <property type="entry name" value="HAD-like_sf"/>
</dbReference>
<evidence type="ECO:0000313" key="17">
    <source>
        <dbReference type="Proteomes" id="UP000789508"/>
    </source>
</evidence>
<name>A0A9N9HP64_9GLOM</name>
<keyword evidence="7 13" id="KW-0653">Protein transport</keyword>
<dbReference type="CDD" id="cd07521">
    <property type="entry name" value="HAD_FCP1-like"/>
    <property type="match status" value="1"/>
</dbReference>
<dbReference type="AlphaFoldDB" id="A0A9N9HP64"/>
<gene>
    <name evidence="16" type="ORF">ALEPTO_LOCUS11486</name>
</gene>
<evidence type="ECO:0000256" key="1">
    <source>
        <dbReference type="ARBA" id="ARBA00004434"/>
    </source>
</evidence>
<accession>A0A9N9HP64</accession>
<evidence type="ECO:0000256" key="14">
    <source>
        <dbReference type="SAM" id="MobiDB-lite"/>
    </source>
</evidence>
<sequence>MISPLSGRLKSAALLALSKRQQFCTNKFSRFSSADISNRNKNAVLDLAQQRERIATLSSPLNKLLLPFNNNKRVNIFCVIVPNRCYTTETLKSSESPNTKKVKEGSLTNYNNLKNPGQIPPGSKFPKKPKAKTKIESDTSPALKIFELLSITFVGGTIALIIYSGRPFENEREKQFTNLHPLLAWYKRLEARTEDFLQFFTEPPSDKLLPDKENILNYPQHTLREHGWRTAKRPGVDTFLAYMRSLFEVVIFTSQPTYIAEPVVAKLDPFQLVPFKLYREATKYVEGKHVKDISKLNRDLSKVIIMDSNPDAYSLQPENAIAVPPWTGDPSDTFLIDIIPFLEHFCLLDIQDVRPVLAQFKGKDIPKAYAQWEKEWKEKRRLEWDEIKQPKKGLASWASFLGGMSGHVQEQYIPQYQLLDHNRKLMRQEFMENYRTLKEQAPEIQRLMREEQEYLEKQFKESKTTIWQLITQ</sequence>
<keyword evidence="8 13" id="KW-0809">Transit peptide</keyword>
<comment type="subcellular location">
    <subcellularLocation>
        <location evidence="1 13">Mitochondrion inner membrane</location>
        <topology evidence="1 13">Single-pass membrane protein</topology>
    </subcellularLocation>
</comment>
<evidence type="ECO:0000256" key="3">
    <source>
        <dbReference type="ARBA" id="ARBA00020799"/>
    </source>
</evidence>
<keyword evidence="10 13" id="KW-0811">Translocation</keyword>
<dbReference type="OrthoDB" id="287041at2759"/>
<dbReference type="Pfam" id="PF03031">
    <property type="entry name" value="NIF"/>
    <property type="match status" value="1"/>
</dbReference>
<organism evidence="16 17">
    <name type="scientific">Ambispora leptoticha</name>
    <dbReference type="NCBI Taxonomy" id="144679"/>
    <lineage>
        <taxon>Eukaryota</taxon>
        <taxon>Fungi</taxon>
        <taxon>Fungi incertae sedis</taxon>
        <taxon>Mucoromycota</taxon>
        <taxon>Glomeromycotina</taxon>
        <taxon>Glomeromycetes</taxon>
        <taxon>Archaeosporales</taxon>
        <taxon>Ambisporaceae</taxon>
        <taxon>Ambispora</taxon>
    </lineage>
</organism>
<protein>
    <recommendedName>
        <fullName evidence="3 13">Mitochondrial import inner membrane translocase subunit TIM50</fullName>
    </recommendedName>
</protein>
<dbReference type="GO" id="GO:0005744">
    <property type="term" value="C:TIM23 mitochondrial import inner membrane translocase complex"/>
    <property type="evidence" value="ECO:0007669"/>
    <property type="project" value="UniProtKB-UniRule"/>
</dbReference>
<keyword evidence="4 13" id="KW-0813">Transport</keyword>
<dbReference type="InterPro" id="IPR050365">
    <property type="entry name" value="TIM50"/>
</dbReference>
<dbReference type="InterPro" id="IPR004274">
    <property type="entry name" value="FCP1_dom"/>
</dbReference>
<comment type="subunit">
    <text evidence="13">Component of the TIM23 complex.</text>
</comment>
<dbReference type="FunFam" id="3.40.50.1000:FF:000019">
    <property type="entry name" value="Mitochondrial import inner membrane translocase subunit TIM50"/>
    <property type="match status" value="1"/>
</dbReference>
<comment type="function">
    <text evidence="13">Essential component of the TIM23 complex, a complex that mediates the translocation of transit peptide-containing proteins across the mitochondrial inner membrane.</text>
</comment>
<evidence type="ECO:0000256" key="9">
    <source>
        <dbReference type="ARBA" id="ARBA00022989"/>
    </source>
</evidence>
<dbReference type="Proteomes" id="UP000789508">
    <property type="component" value="Unassembled WGS sequence"/>
</dbReference>
<proteinExistence type="inferred from homology"/>
<dbReference type="Gene3D" id="3.40.50.1000">
    <property type="entry name" value="HAD superfamily/HAD-like"/>
    <property type="match status" value="1"/>
</dbReference>
<dbReference type="PANTHER" id="PTHR12210">
    <property type="entry name" value="DULLARD PROTEIN PHOSPHATASE"/>
    <property type="match status" value="1"/>
</dbReference>
<evidence type="ECO:0000256" key="8">
    <source>
        <dbReference type="ARBA" id="ARBA00022946"/>
    </source>
</evidence>
<evidence type="ECO:0000313" key="16">
    <source>
        <dbReference type="EMBL" id="CAG8698742.1"/>
    </source>
</evidence>
<evidence type="ECO:0000256" key="10">
    <source>
        <dbReference type="ARBA" id="ARBA00023010"/>
    </source>
</evidence>
<feature type="domain" description="FCP1 homology" evidence="15">
    <location>
        <begin position="201"/>
        <end position="345"/>
    </location>
</feature>
<dbReference type="SUPFAM" id="SSF56784">
    <property type="entry name" value="HAD-like"/>
    <property type="match status" value="1"/>
</dbReference>
<comment type="similarity">
    <text evidence="2 13">Belongs to the TIM50 family.</text>
</comment>
<evidence type="ECO:0000256" key="12">
    <source>
        <dbReference type="ARBA" id="ARBA00023136"/>
    </source>
</evidence>
<keyword evidence="12" id="KW-0472">Membrane</keyword>